<accession>A0A1L5NR67</accession>
<geneLocation type="plasmid" evidence="2">
    <name>prgalie4872c</name>
</geneLocation>
<proteinExistence type="predicted"/>
<organism evidence="1 2">
    <name type="scientific">Rhizobium gallicum</name>
    <dbReference type="NCBI Taxonomy" id="56730"/>
    <lineage>
        <taxon>Bacteria</taxon>
        <taxon>Pseudomonadati</taxon>
        <taxon>Pseudomonadota</taxon>
        <taxon>Alphaproteobacteria</taxon>
        <taxon>Hyphomicrobiales</taxon>
        <taxon>Rhizobiaceae</taxon>
        <taxon>Rhizobium/Agrobacterium group</taxon>
        <taxon>Rhizobium</taxon>
    </lineage>
</organism>
<reference evidence="1 2" key="1">
    <citation type="submission" date="2016-09" db="EMBL/GenBank/DDBJ databases">
        <title>The complete genome sequences of Rhizobium gallicum, symbiovars gallicum and phaseoli, symbionts associated to common bean (Phaseolus vulgaris).</title>
        <authorList>
            <person name="Bustos P."/>
            <person name="Santamaria R.I."/>
            <person name="Perez-Carrascal O.M."/>
            <person name="Juarez S."/>
            <person name="Lozano L."/>
            <person name="Martinez-Flores I."/>
            <person name="Martinez-Romero E."/>
            <person name="Cevallos M."/>
            <person name="Romero D."/>
            <person name="Davila G."/>
            <person name="Gonzalez V."/>
        </authorList>
    </citation>
    <scope>NUCLEOTIDE SEQUENCE [LARGE SCALE GENOMIC DNA]</scope>
    <source>
        <strain evidence="1 2">IE4872</strain>
        <plasmid evidence="2">prgalie4872c</plasmid>
    </source>
</reference>
<keyword evidence="1" id="KW-0614">Plasmid</keyword>
<sequence length="52" mass="5927">MQPRRRSRLNFTMGDGFKDDVGIPTRLPGKVPPAYPIFHPDRSDLALGKAFW</sequence>
<dbReference type="EMBL" id="CP017104">
    <property type="protein sequence ID" value="APO70364.1"/>
    <property type="molecule type" value="Genomic_DNA"/>
</dbReference>
<name>A0A1L5NR67_9HYPH</name>
<dbReference type="AlphaFoldDB" id="A0A1L5NR67"/>
<gene>
    <name evidence="1" type="ORF">IE4872_PC00343</name>
</gene>
<evidence type="ECO:0000313" key="2">
    <source>
        <dbReference type="Proteomes" id="UP000184749"/>
    </source>
</evidence>
<dbReference type="Proteomes" id="UP000184749">
    <property type="component" value="Plasmid pRgalIE4872c"/>
</dbReference>
<evidence type="ECO:0000313" key="1">
    <source>
        <dbReference type="EMBL" id="APO70364.1"/>
    </source>
</evidence>
<protein>
    <submittedName>
        <fullName evidence="1">Uncharacterized protein</fullName>
    </submittedName>
</protein>